<evidence type="ECO:0000313" key="4">
    <source>
        <dbReference type="EMBL" id="ETO11028.1"/>
    </source>
</evidence>
<dbReference type="PANTHER" id="PTHR44196:SF1">
    <property type="entry name" value="DEHYDROGENASE_REDUCTASE SDR FAMILY MEMBER 7B"/>
    <property type="match status" value="1"/>
</dbReference>
<protein>
    <submittedName>
        <fullName evidence="4">Uncharacterized protein</fullName>
    </submittedName>
</protein>
<accession>X6MAJ5</accession>
<reference evidence="4 5" key="1">
    <citation type="journal article" date="2013" name="Curr. Biol.">
        <title>The Genome of the Foraminiferan Reticulomyxa filosa.</title>
        <authorList>
            <person name="Glockner G."/>
            <person name="Hulsmann N."/>
            <person name="Schleicher M."/>
            <person name="Noegel A.A."/>
            <person name="Eichinger L."/>
            <person name="Gallinger C."/>
            <person name="Pawlowski J."/>
            <person name="Sierra R."/>
            <person name="Euteneuer U."/>
            <person name="Pillet L."/>
            <person name="Moustafa A."/>
            <person name="Platzer M."/>
            <person name="Groth M."/>
            <person name="Szafranski K."/>
            <person name="Schliwa M."/>
        </authorList>
    </citation>
    <scope>NUCLEOTIDE SEQUENCE [LARGE SCALE GENOMIC DNA]</scope>
</reference>
<comment type="caution">
    <text evidence="4">The sequence shown here is derived from an EMBL/GenBank/DDBJ whole genome shotgun (WGS) entry which is preliminary data.</text>
</comment>
<gene>
    <name evidence="4" type="ORF">RFI_26348</name>
</gene>
<keyword evidence="3" id="KW-0812">Transmembrane</keyword>
<keyword evidence="3" id="KW-1133">Transmembrane helix</keyword>
<dbReference type="Gene3D" id="3.40.50.720">
    <property type="entry name" value="NAD(P)-binding Rossmann-like Domain"/>
    <property type="match status" value="1"/>
</dbReference>
<dbReference type="AlphaFoldDB" id="X6MAJ5"/>
<dbReference type="EMBL" id="ASPP01022866">
    <property type="protein sequence ID" value="ETO11028.1"/>
    <property type="molecule type" value="Genomic_DNA"/>
</dbReference>
<comment type="similarity">
    <text evidence="1">Belongs to the short-chain dehydrogenases/reductases (SDR) family.</text>
</comment>
<evidence type="ECO:0000256" key="2">
    <source>
        <dbReference type="ARBA" id="ARBA00023002"/>
    </source>
</evidence>
<dbReference type="PANTHER" id="PTHR44196">
    <property type="entry name" value="DEHYDROGENASE/REDUCTASE SDR FAMILY MEMBER 7B"/>
    <property type="match status" value="1"/>
</dbReference>
<dbReference type="Pfam" id="PF00106">
    <property type="entry name" value="adh_short"/>
    <property type="match status" value="1"/>
</dbReference>
<dbReference type="CDD" id="cd05233">
    <property type="entry name" value="SDR_c"/>
    <property type="match status" value="1"/>
</dbReference>
<dbReference type="PRINTS" id="PR00081">
    <property type="entry name" value="GDHRDH"/>
</dbReference>
<dbReference type="GO" id="GO:0016491">
    <property type="term" value="F:oxidoreductase activity"/>
    <property type="evidence" value="ECO:0007669"/>
    <property type="project" value="UniProtKB-KW"/>
</dbReference>
<dbReference type="InterPro" id="IPR036291">
    <property type="entry name" value="NAD(P)-bd_dom_sf"/>
</dbReference>
<dbReference type="Proteomes" id="UP000023152">
    <property type="component" value="Unassembled WGS sequence"/>
</dbReference>
<keyword evidence="3" id="KW-0472">Membrane</keyword>
<evidence type="ECO:0000256" key="3">
    <source>
        <dbReference type="SAM" id="Phobius"/>
    </source>
</evidence>
<dbReference type="InterPro" id="IPR002347">
    <property type="entry name" value="SDR_fam"/>
</dbReference>
<proteinExistence type="inferred from homology"/>
<feature type="transmembrane region" description="Helical" evidence="3">
    <location>
        <begin position="6"/>
        <end position="35"/>
    </location>
</feature>
<dbReference type="SUPFAM" id="SSF51735">
    <property type="entry name" value="NAD(P)-binding Rossmann-fold domains"/>
    <property type="match status" value="1"/>
</dbReference>
<keyword evidence="5" id="KW-1185">Reference proteome</keyword>
<sequence length="208" mass="23011">MFLVDWFYFTCFHLIRAILDLLIVVASPVLVFLYGQKQGSKNRSKFKAVLITGGSDGLGAGLVQEFSKNENVKTIIVTGTNEAKLQKLEDVCKSSKKASEGRKIITKCVNVANEEEMKSFIDEMDKQHQIDLVIANAGVNISTIKDVYYCNSVRDTVKTNILGAMNVITPMIANFQERKKRGGHIAIIGDMQGYSSISYNGPYAGQTE</sequence>
<evidence type="ECO:0000313" key="5">
    <source>
        <dbReference type="Proteomes" id="UP000023152"/>
    </source>
</evidence>
<evidence type="ECO:0000256" key="1">
    <source>
        <dbReference type="ARBA" id="ARBA00006484"/>
    </source>
</evidence>
<dbReference type="GO" id="GO:0016020">
    <property type="term" value="C:membrane"/>
    <property type="evidence" value="ECO:0007669"/>
    <property type="project" value="TreeGrafter"/>
</dbReference>
<dbReference type="OrthoDB" id="47007at2759"/>
<name>X6MAJ5_RETFI</name>
<organism evidence="4 5">
    <name type="scientific">Reticulomyxa filosa</name>
    <dbReference type="NCBI Taxonomy" id="46433"/>
    <lineage>
        <taxon>Eukaryota</taxon>
        <taxon>Sar</taxon>
        <taxon>Rhizaria</taxon>
        <taxon>Retaria</taxon>
        <taxon>Foraminifera</taxon>
        <taxon>Monothalamids</taxon>
        <taxon>Reticulomyxidae</taxon>
        <taxon>Reticulomyxa</taxon>
    </lineage>
</organism>
<keyword evidence="2" id="KW-0560">Oxidoreductase</keyword>